<dbReference type="InterPro" id="IPR051453">
    <property type="entry name" value="MBL_Glyoxalase_II"/>
</dbReference>
<dbReference type="eggNOG" id="COG0491">
    <property type="taxonomic scope" value="Bacteria"/>
</dbReference>
<accession>E8LMH6</accession>
<dbReference type="GO" id="GO:0046872">
    <property type="term" value="F:metal ion binding"/>
    <property type="evidence" value="ECO:0007669"/>
    <property type="project" value="UniProtKB-KW"/>
</dbReference>
<sequence>MLKIATIPTTAFAQNTRIIADENKHIAVVSDPGGNASDLYKILNTHELTLKVIILTHGHLDHVGGAAELSRLTGAKIIGPSNEDSFLIESLNSQAELFGLSSSGDFTPSYVKDNDVLKLFDDYEFKVITTPGHTPGGVCYFCEKAGFLLAGDSLFAGSIGRCDFPRSNMDDLLTSLKEKILILPDDTKVLSGHGPDTTIGREKTDNPYLNGEFY</sequence>
<protein>
    <submittedName>
        <fullName evidence="6">Metallo-beta-lactamase domain protein</fullName>
    </submittedName>
</protein>
<feature type="domain" description="Metallo-beta-lactamase" evidence="5">
    <location>
        <begin position="13"/>
        <end position="193"/>
    </location>
</feature>
<evidence type="ECO:0000259" key="5">
    <source>
        <dbReference type="SMART" id="SM00849"/>
    </source>
</evidence>
<proteinExistence type="predicted"/>
<dbReference type="GO" id="GO:0016787">
    <property type="term" value="F:hydrolase activity"/>
    <property type="evidence" value="ECO:0007669"/>
    <property type="project" value="UniProtKB-KW"/>
</dbReference>
<evidence type="ECO:0000256" key="1">
    <source>
        <dbReference type="ARBA" id="ARBA00001947"/>
    </source>
</evidence>
<dbReference type="Pfam" id="PF00753">
    <property type="entry name" value="Lactamase_B"/>
    <property type="match status" value="1"/>
</dbReference>
<dbReference type="AlphaFoldDB" id="E8LMH6"/>
<evidence type="ECO:0000313" key="6">
    <source>
        <dbReference type="EMBL" id="EFY06268.1"/>
    </source>
</evidence>
<evidence type="ECO:0000256" key="3">
    <source>
        <dbReference type="ARBA" id="ARBA00022801"/>
    </source>
</evidence>
<evidence type="ECO:0000256" key="2">
    <source>
        <dbReference type="ARBA" id="ARBA00022723"/>
    </source>
</evidence>
<evidence type="ECO:0000313" key="7">
    <source>
        <dbReference type="Proteomes" id="UP000018458"/>
    </source>
</evidence>
<comment type="cofactor">
    <cofactor evidence="1">
        <name>Zn(2+)</name>
        <dbReference type="ChEBI" id="CHEBI:29105"/>
    </cofactor>
</comment>
<keyword evidence="4" id="KW-0862">Zinc</keyword>
<dbReference type="OrthoDB" id="9802991at2"/>
<gene>
    <name evidence="6" type="ORF">HMPREF9444_01965</name>
</gene>
<dbReference type="HOGENOM" id="CLU_030571_5_0_6"/>
<organism evidence="6 7">
    <name type="scientific">Succinatimonas hippei (strain DSM 22608 / JCM 16073 / KCTC 15190 / YIT 12066)</name>
    <dbReference type="NCBI Taxonomy" id="762983"/>
    <lineage>
        <taxon>Bacteria</taxon>
        <taxon>Pseudomonadati</taxon>
        <taxon>Pseudomonadota</taxon>
        <taxon>Gammaproteobacteria</taxon>
        <taxon>Aeromonadales</taxon>
        <taxon>Succinivibrionaceae</taxon>
        <taxon>Succinatimonas</taxon>
    </lineage>
</organism>
<keyword evidence="3" id="KW-0378">Hydrolase</keyword>
<dbReference type="STRING" id="762983.HMPREF9444_01965"/>
<dbReference type="SUPFAM" id="SSF56281">
    <property type="entry name" value="Metallo-hydrolase/oxidoreductase"/>
    <property type="match status" value="1"/>
</dbReference>
<name>E8LMH6_SUCHY</name>
<dbReference type="EMBL" id="AEVO01000137">
    <property type="protein sequence ID" value="EFY06268.1"/>
    <property type="molecule type" value="Genomic_DNA"/>
</dbReference>
<reference evidence="6 7" key="1">
    <citation type="submission" date="2011-01" db="EMBL/GenBank/DDBJ databases">
        <authorList>
            <person name="Weinstock G."/>
            <person name="Sodergren E."/>
            <person name="Clifton S."/>
            <person name="Fulton L."/>
            <person name="Fulton B."/>
            <person name="Courtney L."/>
            <person name="Fronick C."/>
            <person name="Harrison M."/>
            <person name="Strong C."/>
            <person name="Farmer C."/>
            <person name="Delahaunty K."/>
            <person name="Markovic C."/>
            <person name="Hall O."/>
            <person name="Minx P."/>
            <person name="Tomlinson C."/>
            <person name="Mitreva M."/>
            <person name="Hou S."/>
            <person name="Chen J."/>
            <person name="Wollam A."/>
            <person name="Pepin K.H."/>
            <person name="Johnson M."/>
            <person name="Bhonagiri V."/>
            <person name="Zhang X."/>
            <person name="Suruliraj S."/>
            <person name="Warren W."/>
            <person name="Chinwalla A."/>
            <person name="Mardis E.R."/>
            <person name="Wilson R.K."/>
        </authorList>
    </citation>
    <scope>NUCLEOTIDE SEQUENCE [LARGE SCALE GENOMIC DNA]</scope>
    <source>
        <strain evidence="7">DSM 22608 / JCM 16073 / KCTC 15190 / YIT 12066</strain>
    </source>
</reference>
<dbReference type="CDD" id="cd07737">
    <property type="entry name" value="YcbL-like_MBL-fold"/>
    <property type="match status" value="1"/>
</dbReference>
<dbReference type="Gene3D" id="3.60.15.10">
    <property type="entry name" value="Ribonuclease Z/Hydroxyacylglutathione hydrolase-like"/>
    <property type="match status" value="1"/>
</dbReference>
<keyword evidence="7" id="KW-1185">Reference proteome</keyword>
<dbReference type="RefSeq" id="WP_009144114.1">
    <property type="nucleotide sequence ID" value="NZ_GL831062.1"/>
</dbReference>
<dbReference type="PANTHER" id="PTHR46233">
    <property type="entry name" value="HYDROXYACYLGLUTATHIONE HYDROLASE GLOC"/>
    <property type="match status" value="1"/>
</dbReference>
<dbReference type="InterPro" id="IPR001279">
    <property type="entry name" value="Metallo-B-lactamas"/>
</dbReference>
<dbReference type="PANTHER" id="PTHR46233:SF3">
    <property type="entry name" value="HYDROXYACYLGLUTATHIONE HYDROLASE GLOC"/>
    <property type="match status" value="1"/>
</dbReference>
<evidence type="ECO:0000256" key="4">
    <source>
        <dbReference type="ARBA" id="ARBA00022833"/>
    </source>
</evidence>
<comment type="caution">
    <text evidence="6">The sequence shown here is derived from an EMBL/GenBank/DDBJ whole genome shotgun (WGS) entry which is preliminary data.</text>
</comment>
<keyword evidence="2" id="KW-0479">Metal-binding</keyword>
<dbReference type="Proteomes" id="UP000018458">
    <property type="component" value="Unassembled WGS sequence"/>
</dbReference>
<dbReference type="SMART" id="SM00849">
    <property type="entry name" value="Lactamase_B"/>
    <property type="match status" value="1"/>
</dbReference>
<dbReference type="InterPro" id="IPR036866">
    <property type="entry name" value="RibonucZ/Hydroxyglut_hydro"/>
</dbReference>